<dbReference type="GO" id="GO:0000156">
    <property type="term" value="F:phosphorelay response regulator activity"/>
    <property type="evidence" value="ECO:0007669"/>
    <property type="project" value="TreeGrafter"/>
</dbReference>
<feature type="modified residue" description="4-aspartylphosphate" evidence="9">
    <location>
        <position position="54"/>
    </location>
</feature>
<keyword evidence="3 9" id="KW-0597">Phosphoprotein</keyword>
<dbReference type="InterPro" id="IPR001789">
    <property type="entry name" value="Sig_transdc_resp-reg_receiver"/>
</dbReference>
<evidence type="ECO:0000313" key="13">
    <source>
        <dbReference type="Proteomes" id="UP000029389"/>
    </source>
</evidence>
<dbReference type="InterPro" id="IPR024187">
    <property type="entry name" value="Sig_transdc_resp-reg_cit/mal"/>
</dbReference>
<evidence type="ECO:0000256" key="7">
    <source>
        <dbReference type="ARBA" id="ARBA00023159"/>
    </source>
</evidence>
<evidence type="ECO:0000256" key="1">
    <source>
        <dbReference type="ARBA" id="ARBA00004496"/>
    </source>
</evidence>
<evidence type="ECO:0000256" key="9">
    <source>
        <dbReference type="PROSITE-ProRule" id="PRU00169"/>
    </source>
</evidence>
<reference evidence="11 13" key="1">
    <citation type="submission" date="2014-04" db="EMBL/GenBank/DDBJ databases">
        <authorList>
            <person name="Bishop-Lilly K.A."/>
            <person name="Broomall S.M."/>
            <person name="Chain P.S."/>
            <person name="Chertkov O."/>
            <person name="Coyne S.R."/>
            <person name="Daligault H.E."/>
            <person name="Davenport K.W."/>
            <person name="Erkkila T."/>
            <person name="Frey K.G."/>
            <person name="Gibbons H.S."/>
            <person name="Gu W."/>
            <person name="Jaissle J."/>
            <person name="Johnson S.L."/>
            <person name="Koroleva G.I."/>
            <person name="Ladner J.T."/>
            <person name="Lo C.-C."/>
            <person name="Minogue T.D."/>
            <person name="Munk C."/>
            <person name="Palacios G.F."/>
            <person name="Redden C.L."/>
            <person name="Rosenzweig C.N."/>
            <person name="Scholz M.B."/>
            <person name="Teshima H."/>
            <person name="Xu Y."/>
        </authorList>
    </citation>
    <scope>NUCLEOTIDE SEQUENCE [LARGE SCALE GENOMIC DNA]</scope>
    <source>
        <strain evidence="11 13">BHP</strain>
    </source>
</reference>
<dbReference type="PANTHER" id="PTHR45526:SF6">
    <property type="entry name" value="TRANSCRIPTIONAL REGULATORY PROTEIN CITT"/>
    <property type="match status" value="1"/>
</dbReference>
<keyword evidence="5" id="KW-0805">Transcription regulation</keyword>
<keyword evidence="4" id="KW-0902">Two-component regulatory system</keyword>
<evidence type="ECO:0000313" key="11">
    <source>
        <dbReference type="EMBL" id="KFN01566.1"/>
    </source>
</evidence>
<evidence type="ECO:0000259" key="10">
    <source>
        <dbReference type="PROSITE" id="PS50110"/>
    </source>
</evidence>
<keyword evidence="7" id="KW-0010">Activator</keyword>
<dbReference type="SMART" id="SM00448">
    <property type="entry name" value="REC"/>
    <property type="match status" value="1"/>
</dbReference>
<comment type="caution">
    <text evidence="11">The sequence shown here is derived from an EMBL/GenBank/DDBJ whole genome shotgun (WGS) entry which is preliminary data.</text>
</comment>
<dbReference type="FunFam" id="3.40.50.2300:FF:000057">
    <property type="entry name" value="Transcriptional regulatory protein"/>
    <property type="match status" value="1"/>
</dbReference>
<evidence type="ECO:0000313" key="14">
    <source>
        <dbReference type="Proteomes" id="UP000264294"/>
    </source>
</evidence>
<protein>
    <submittedName>
        <fullName evidence="12">Response regulator</fullName>
    </submittedName>
    <submittedName>
        <fullName evidence="11">Transcriptional regulatory protein CitT</fullName>
    </submittedName>
</protein>
<dbReference type="EMBL" id="JMQC01000008">
    <property type="protein sequence ID" value="KFN01566.1"/>
    <property type="molecule type" value="Genomic_DNA"/>
</dbReference>
<keyword evidence="2" id="KW-0963">Cytoplasm</keyword>
<dbReference type="PATRIC" id="fig|1405.8.peg.3531"/>
<dbReference type="GO" id="GO:0003677">
    <property type="term" value="F:DNA binding"/>
    <property type="evidence" value="ECO:0007669"/>
    <property type="project" value="UniProtKB-KW"/>
</dbReference>
<evidence type="ECO:0000256" key="3">
    <source>
        <dbReference type="ARBA" id="ARBA00022553"/>
    </source>
</evidence>
<dbReference type="AlphaFoldDB" id="A0A090ZBB7"/>
<sequence length="225" mass="25577">MLKVAIAEDDFRVAQIQEEFLSKIKDVKVIGKALNAKETMELLQKEEIDLLLLDNYLPDGIGTDLLPKIHADFPNVDVIMVTAANENHMLEKAIRNGISNYLIKPVTLEKFIRTIEDYKRKKQLLHSNNEVNQALIDNFFGTSQTQDMKNLPTGVDPLTLQKVKGIIKGFEEGITIEEMGEQMGASRTTARRYLEYLVATNECTVEYTYGIIGRPERKYRIGRGL</sequence>
<dbReference type="InterPro" id="IPR051271">
    <property type="entry name" value="2C-system_Tx_regulators"/>
</dbReference>
<gene>
    <name evidence="11" type="primary">citT</name>
    <name evidence="12" type="ORF">D0U04_20925</name>
    <name evidence="11" type="ORF">DJ93_3440</name>
</gene>
<evidence type="ECO:0000256" key="8">
    <source>
        <dbReference type="ARBA" id="ARBA00023163"/>
    </source>
</evidence>
<dbReference type="Gene3D" id="3.40.50.2300">
    <property type="match status" value="1"/>
</dbReference>
<keyword evidence="8" id="KW-0804">Transcription</keyword>
<dbReference type="Proteomes" id="UP000029389">
    <property type="component" value="Unassembled WGS sequence"/>
</dbReference>
<accession>A0A090ZBB7</accession>
<dbReference type="PROSITE" id="PS50110">
    <property type="entry name" value="RESPONSE_REGULATORY"/>
    <property type="match status" value="1"/>
</dbReference>
<reference evidence="12 14" key="2">
    <citation type="submission" date="2018-08" db="EMBL/GenBank/DDBJ databases">
        <title>Bacillus clarus sp. nov. strain PS00077A.</title>
        <authorList>
            <person name="Mendez Acevedo M."/>
            <person name="Carroll L."/>
            <person name="Mukherjee M."/>
            <person name="Wiedmann M."/>
            <person name="Kovac J."/>
        </authorList>
    </citation>
    <scope>NUCLEOTIDE SEQUENCE [LARGE SCALE GENOMIC DNA]</scope>
    <source>
        <strain evidence="12 14">PS00077A</strain>
    </source>
</reference>
<dbReference type="GO" id="GO:0003700">
    <property type="term" value="F:DNA-binding transcription factor activity"/>
    <property type="evidence" value="ECO:0007669"/>
    <property type="project" value="InterPro"/>
</dbReference>
<dbReference type="EMBL" id="QVOD01000031">
    <property type="protein sequence ID" value="RFT64930.1"/>
    <property type="molecule type" value="Genomic_DNA"/>
</dbReference>
<comment type="subcellular location">
    <subcellularLocation>
        <location evidence="1">Cytoplasm</location>
    </subcellularLocation>
</comment>
<keyword evidence="14" id="KW-1185">Reference proteome</keyword>
<dbReference type="RefSeq" id="WP_042982225.1">
    <property type="nucleotide sequence ID" value="NZ_JMQC01000008.1"/>
</dbReference>
<dbReference type="SUPFAM" id="SSF52172">
    <property type="entry name" value="CheY-like"/>
    <property type="match status" value="1"/>
</dbReference>
<keyword evidence="6" id="KW-0238">DNA-binding</keyword>
<name>A0A090ZBB7_9BACI</name>
<dbReference type="InterPro" id="IPR011006">
    <property type="entry name" value="CheY-like_superfamily"/>
</dbReference>
<dbReference type="PIRSF" id="PIRSF006171">
    <property type="entry name" value="RR_citrat_malat"/>
    <property type="match status" value="1"/>
</dbReference>
<dbReference type="Proteomes" id="UP000264294">
    <property type="component" value="Unassembled WGS sequence"/>
</dbReference>
<dbReference type="Pfam" id="PF00072">
    <property type="entry name" value="Response_reg"/>
    <property type="match status" value="1"/>
</dbReference>
<organism evidence="11 13">
    <name type="scientific">Bacillus clarus</name>
    <dbReference type="NCBI Taxonomy" id="2338372"/>
    <lineage>
        <taxon>Bacteria</taxon>
        <taxon>Bacillati</taxon>
        <taxon>Bacillota</taxon>
        <taxon>Bacilli</taxon>
        <taxon>Bacillales</taxon>
        <taxon>Bacillaceae</taxon>
        <taxon>Bacillus</taxon>
        <taxon>Bacillus cereus group</taxon>
    </lineage>
</organism>
<dbReference type="Pfam" id="PF20714">
    <property type="entry name" value="HTH_64"/>
    <property type="match status" value="1"/>
</dbReference>
<dbReference type="InterPro" id="IPR048714">
    <property type="entry name" value="DpiA-like_HTH"/>
</dbReference>
<feature type="domain" description="Response regulatory" evidence="10">
    <location>
        <begin position="3"/>
        <end position="119"/>
    </location>
</feature>
<evidence type="ECO:0000256" key="6">
    <source>
        <dbReference type="ARBA" id="ARBA00023125"/>
    </source>
</evidence>
<dbReference type="GO" id="GO:0005737">
    <property type="term" value="C:cytoplasm"/>
    <property type="evidence" value="ECO:0007669"/>
    <property type="project" value="UniProtKB-SubCell"/>
</dbReference>
<evidence type="ECO:0000313" key="12">
    <source>
        <dbReference type="EMBL" id="RFT64930.1"/>
    </source>
</evidence>
<evidence type="ECO:0000256" key="4">
    <source>
        <dbReference type="ARBA" id="ARBA00023012"/>
    </source>
</evidence>
<dbReference type="PANTHER" id="PTHR45526">
    <property type="entry name" value="TRANSCRIPTIONAL REGULATORY PROTEIN DPIA"/>
    <property type="match status" value="1"/>
</dbReference>
<dbReference type="STRING" id="1405.B7492_05360"/>
<proteinExistence type="predicted"/>
<evidence type="ECO:0000256" key="2">
    <source>
        <dbReference type="ARBA" id="ARBA00022490"/>
    </source>
</evidence>
<evidence type="ECO:0000256" key="5">
    <source>
        <dbReference type="ARBA" id="ARBA00023015"/>
    </source>
</evidence>